<protein>
    <submittedName>
        <fullName evidence="2">Uncharacterized protein</fullName>
    </submittedName>
</protein>
<dbReference type="InterPro" id="IPR032801">
    <property type="entry name" value="PXL2A/B/C"/>
</dbReference>
<evidence type="ECO:0000256" key="1">
    <source>
        <dbReference type="SAM" id="MobiDB-lite"/>
    </source>
</evidence>
<proteinExistence type="predicted"/>
<dbReference type="PANTHER" id="PTHR28630">
    <property type="match status" value="1"/>
</dbReference>
<accession>A0A9W8UY93</accession>
<sequence>MASACELNQEDDQIGPSNDTPPSLEELKAVEDIPVFDSKGVERPFKSLYSGPGSSGRVLVVFVRHFLCSTSSNYVKFLSEEASPEKIAPSNMSIFIIGNGVPEVINMYIENTGCKHPVYVEPTGKLFEGLGMIKTWVAGPATDYASDSDTLSFFQAASKLVRGLLAGYPATKVGQPNQQGGEFLFEGSEEARMVTWCHRMRVSRDHTPTKKMLKVVFPDS</sequence>
<dbReference type="PANTHER" id="PTHR28630:SF3">
    <property type="entry name" value="PEROXIREDOXIN-LIKE 2C"/>
    <property type="match status" value="1"/>
</dbReference>
<organism evidence="2 3">
    <name type="scientific">Fusarium falciforme</name>
    <dbReference type="NCBI Taxonomy" id="195108"/>
    <lineage>
        <taxon>Eukaryota</taxon>
        <taxon>Fungi</taxon>
        <taxon>Dikarya</taxon>
        <taxon>Ascomycota</taxon>
        <taxon>Pezizomycotina</taxon>
        <taxon>Sordariomycetes</taxon>
        <taxon>Hypocreomycetidae</taxon>
        <taxon>Hypocreales</taxon>
        <taxon>Nectriaceae</taxon>
        <taxon>Fusarium</taxon>
        <taxon>Fusarium solani species complex</taxon>
    </lineage>
</organism>
<keyword evidence="3" id="KW-1185">Reference proteome</keyword>
<dbReference type="Proteomes" id="UP001152087">
    <property type="component" value="Unassembled WGS sequence"/>
</dbReference>
<comment type="caution">
    <text evidence="2">The sequence shown here is derived from an EMBL/GenBank/DDBJ whole genome shotgun (WGS) entry which is preliminary data.</text>
</comment>
<gene>
    <name evidence="2" type="ORF">NW755_010882</name>
</gene>
<reference evidence="2" key="1">
    <citation type="submission" date="2022-09" db="EMBL/GenBank/DDBJ databases">
        <title>Fusarium specimens isolated from Avocado Roots.</title>
        <authorList>
            <person name="Stajich J."/>
            <person name="Roper C."/>
            <person name="Heimlech-Rivalta G."/>
        </authorList>
    </citation>
    <scope>NUCLEOTIDE SEQUENCE</scope>
    <source>
        <strain evidence="2">A02</strain>
    </source>
</reference>
<feature type="region of interest" description="Disordered" evidence="1">
    <location>
        <begin position="1"/>
        <end position="24"/>
    </location>
</feature>
<evidence type="ECO:0000313" key="2">
    <source>
        <dbReference type="EMBL" id="KAJ4181613.1"/>
    </source>
</evidence>
<dbReference type="Pfam" id="PF13911">
    <property type="entry name" value="AhpC-TSA_2"/>
    <property type="match status" value="1"/>
</dbReference>
<evidence type="ECO:0000313" key="3">
    <source>
        <dbReference type="Proteomes" id="UP001152087"/>
    </source>
</evidence>
<dbReference type="AlphaFoldDB" id="A0A9W8UY93"/>
<dbReference type="EMBL" id="JAOQAV010000039">
    <property type="protein sequence ID" value="KAJ4181613.1"/>
    <property type="molecule type" value="Genomic_DNA"/>
</dbReference>
<name>A0A9W8UY93_9HYPO</name>